<dbReference type="InterPro" id="IPR011992">
    <property type="entry name" value="EF-hand-dom_pair"/>
</dbReference>
<reference evidence="6" key="2">
    <citation type="submission" date="2020-06" db="EMBL/GenBank/DDBJ databases">
        <title>Helianthus annuus Genome sequencing and assembly Release 2.</title>
        <authorList>
            <person name="Gouzy J."/>
            <person name="Langlade N."/>
            <person name="Munos S."/>
        </authorList>
    </citation>
    <scope>NUCLEOTIDE SEQUENCE</scope>
    <source>
        <tissue evidence="6">Leaves</tissue>
    </source>
</reference>
<evidence type="ECO:0000313" key="7">
    <source>
        <dbReference type="Proteomes" id="UP000215914"/>
    </source>
</evidence>
<dbReference type="SUPFAM" id="SSF47473">
    <property type="entry name" value="EF-hand"/>
    <property type="match status" value="1"/>
</dbReference>
<dbReference type="InterPro" id="IPR039647">
    <property type="entry name" value="EF_hand_pair_protein_CML-like"/>
</dbReference>
<dbReference type="PANTHER" id="PTHR10891">
    <property type="entry name" value="EF-HAND CALCIUM-BINDING DOMAIN CONTAINING PROTEIN"/>
    <property type="match status" value="1"/>
</dbReference>
<dbReference type="AlphaFoldDB" id="A0A9K3DPP4"/>
<evidence type="ECO:0000259" key="5">
    <source>
        <dbReference type="PROSITE" id="PS50222"/>
    </source>
</evidence>
<dbReference type="PROSITE" id="PS50222">
    <property type="entry name" value="EF_HAND_2"/>
    <property type="match status" value="1"/>
</dbReference>
<feature type="transmembrane region" description="Helical" evidence="4">
    <location>
        <begin position="6"/>
        <end position="26"/>
    </location>
</feature>
<dbReference type="PROSITE" id="PS00018">
    <property type="entry name" value="EF_HAND_1"/>
    <property type="match status" value="1"/>
</dbReference>
<dbReference type="CDD" id="cd00051">
    <property type="entry name" value="EFh"/>
    <property type="match status" value="1"/>
</dbReference>
<accession>A0A9K3DPP4</accession>
<proteinExistence type="predicted"/>
<organism evidence="6 7">
    <name type="scientific">Helianthus annuus</name>
    <name type="common">Common sunflower</name>
    <dbReference type="NCBI Taxonomy" id="4232"/>
    <lineage>
        <taxon>Eukaryota</taxon>
        <taxon>Viridiplantae</taxon>
        <taxon>Streptophyta</taxon>
        <taxon>Embryophyta</taxon>
        <taxon>Tracheophyta</taxon>
        <taxon>Spermatophyta</taxon>
        <taxon>Magnoliopsida</taxon>
        <taxon>eudicotyledons</taxon>
        <taxon>Gunneridae</taxon>
        <taxon>Pentapetalae</taxon>
        <taxon>asterids</taxon>
        <taxon>campanulids</taxon>
        <taxon>Asterales</taxon>
        <taxon>Asteraceae</taxon>
        <taxon>Asteroideae</taxon>
        <taxon>Heliantheae alliance</taxon>
        <taxon>Heliantheae</taxon>
        <taxon>Helianthus</taxon>
    </lineage>
</organism>
<keyword evidence="4" id="KW-0812">Transmembrane</keyword>
<dbReference type="GO" id="GO:0005509">
    <property type="term" value="F:calcium ion binding"/>
    <property type="evidence" value="ECO:0000318"/>
    <property type="project" value="GO_Central"/>
</dbReference>
<dbReference type="Proteomes" id="UP000215914">
    <property type="component" value="Unassembled WGS sequence"/>
</dbReference>
<keyword evidence="4" id="KW-1133">Transmembrane helix</keyword>
<protein>
    <submittedName>
        <fullName evidence="6">Flagellar calcium-binding protein calflagin</fullName>
    </submittedName>
</protein>
<keyword evidence="4" id="KW-0472">Membrane</keyword>
<sequence>MIFIYLFVSYMLIEWFVLLHDLYIFLARPLFQFIFDTPTTTCVADPPHEETHAMKLGGFENVQGKKILGMNPKIVMERLGMFWDPNDQNESIALGDMVDLFIEDEPSLDEVKEAFSVFDKNGDGYIDANELQNVLSEMGFLQISESDCRTMIVGYSAQNDGKINFQEFLKVVEDAFL</sequence>
<keyword evidence="1" id="KW-0479">Metal-binding</keyword>
<dbReference type="Gene3D" id="1.10.238.10">
    <property type="entry name" value="EF-hand"/>
    <property type="match status" value="1"/>
</dbReference>
<keyword evidence="6" id="KW-0969">Cilium</keyword>
<evidence type="ECO:0000256" key="1">
    <source>
        <dbReference type="ARBA" id="ARBA00022723"/>
    </source>
</evidence>
<reference evidence="6" key="1">
    <citation type="journal article" date="2017" name="Nature">
        <title>The sunflower genome provides insights into oil metabolism, flowering and Asterid evolution.</title>
        <authorList>
            <person name="Badouin H."/>
            <person name="Gouzy J."/>
            <person name="Grassa C.J."/>
            <person name="Murat F."/>
            <person name="Staton S.E."/>
            <person name="Cottret L."/>
            <person name="Lelandais-Briere C."/>
            <person name="Owens G.L."/>
            <person name="Carrere S."/>
            <person name="Mayjonade B."/>
            <person name="Legrand L."/>
            <person name="Gill N."/>
            <person name="Kane N.C."/>
            <person name="Bowers J.E."/>
            <person name="Hubner S."/>
            <person name="Bellec A."/>
            <person name="Berard A."/>
            <person name="Berges H."/>
            <person name="Blanchet N."/>
            <person name="Boniface M.C."/>
            <person name="Brunel D."/>
            <person name="Catrice O."/>
            <person name="Chaidir N."/>
            <person name="Claudel C."/>
            <person name="Donnadieu C."/>
            <person name="Faraut T."/>
            <person name="Fievet G."/>
            <person name="Helmstetter N."/>
            <person name="King M."/>
            <person name="Knapp S.J."/>
            <person name="Lai Z."/>
            <person name="Le Paslier M.C."/>
            <person name="Lippi Y."/>
            <person name="Lorenzon L."/>
            <person name="Mandel J.R."/>
            <person name="Marage G."/>
            <person name="Marchand G."/>
            <person name="Marquand E."/>
            <person name="Bret-Mestries E."/>
            <person name="Morien E."/>
            <person name="Nambeesan S."/>
            <person name="Nguyen T."/>
            <person name="Pegot-Espagnet P."/>
            <person name="Pouilly N."/>
            <person name="Raftis F."/>
            <person name="Sallet E."/>
            <person name="Schiex T."/>
            <person name="Thomas J."/>
            <person name="Vandecasteele C."/>
            <person name="Vares D."/>
            <person name="Vear F."/>
            <person name="Vautrin S."/>
            <person name="Crespi M."/>
            <person name="Mangin B."/>
            <person name="Burke J.M."/>
            <person name="Salse J."/>
            <person name="Munos S."/>
            <person name="Vincourt P."/>
            <person name="Rieseberg L.H."/>
            <person name="Langlade N.B."/>
        </authorList>
    </citation>
    <scope>NUCLEOTIDE SEQUENCE</scope>
    <source>
        <tissue evidence="6">Leaves</tissue>
    </source>
</reference>
<keyword evidence="6" id="KW-0282">Flagellum</keyword>
<keyword evidence="6" id="KW-0966">Cell projection</keyword>
<evidence type="ECO:0000313" key="6">
    <source>
        <dbReference type="EMBL" id="KAF5758478.1"/>
    </source>
</evidence>
<keyword evidence="3" id="KW-0106">Calcium</keyword>
<comment type="caution">
    <text evidence="6">The sequence shown here is derived from an EMBL/GenBank/DDBJ whole genome shotgun (WGS) entry which is preliminary data.</text>
</comment>
<gene>
    <name evidence="6" type="ORF">HanXRQr2_Chr16g0729651</name>
</gene>
<dbReference type="FunFam" id="1.10.238.10:FF:000003">
    <property type="entry name" value="Calmodulin A"/>
    <property type="match status" value="1"/>
</dbReference>
<evidence type="ECO:0000256" key="2">
    <source>
        <dbReference type="ARBA" id="ARBA00022737"/>
    </source>
</evidence>
<feature type="domain" description="EF-hand" evidence="5">
    <location>
        <begin position="106"/>
        <end position="141"/>
    </location>
</feature>
<dbReference type="Gramene" id="mRNA:HanXRQr2_Chr16g0729651">
    <property type="protein sequence ID" value="CDS:HanXRQr2_Chr16g0729651.1"/>
    <property type="gene ID" value="HanXRQr2_Chr16g0729651"/>
</dbReference>
<dbReference type="EMBL" id="MNCJ02000331">
    <property type="protein sequence ID" value="KAF5758478.1"/>
    <property type="molecule type" value="Genomic_DNA"/>
</dbReference>
<dbReference type="Pfam" id="PF13499">
    <property type="entry name" value="EF-hand_7"/>
    <property type="match status" value="1"/>
</dbReference>
<dbReference type="InterPro" id="IPR018247">
    <property type="entry name" value="EF_Hand_1_Ca_BS"/>
</dbReference>
<keyword evidence="2" id="KW-0677">Repeat</keyword>
<name>A0A9K3DPP4_HELAN</name>
<evidence type="ECO:0000256" key="4">
    <source>
        <dbReference type="SAM" id="Phobius"/>
    </source>
</evidence>
<dbReference type="OrthoDB" id="26525at2759"/>
<evidence type="ECO:0000256" key="3">
    <source>
        <dbReference type="ARBA" id="ARBA00022837"/>
    </source>
</evidence>
<dbReference type="InterPro" id="IPR002048">
    <property type="entry name" value="EF_hand_dom"/>
</dbReference>
<keyword evidence="7" id="KW-1185">Reference proteome</keyword>
<dbReference type="SMART" id="SM00054">
    <property type="entry name" value="EFh"/>
    <property type="match status" value="2"/>
</dbReference>